<dbReference type="SUPFAM" id="SSF56112">
    <property type="entry name" value="Protein kinase-like (PK-like)"/>
    <property type="match status" value="1"/>
</dbReference>
<dbReference type="InterPro" id="IPR050660">
    <property type="entry name" value="NEK_Ser/Thr_kinase"/>
</dbReference>
<dbReference type="EMBL" id="CAXAMM010000001">
    <property type="protein sequence ID" value="CAK8985216.1"/>
    <property type="molecule type" value="Genomic_DNA"/>
</dbReference>
<dbReference type="Pfam" id="PF00069">
    <property type="entry name" value="Pkinase"/>
    <property type="match status" value="1"/>
</dbReference>
<name>A0ABP0H4T2_9DINO</name>
<organism evidence="7 8">
    <name type="scientific">Durusdinium trenchii</name>
    <dbReference type="NCBI Taxonomy" id="1381693"/>
    <lineage>
        <taxon>Eukaryota</taxon>
        <taxon>Sar</taxon>
        <taxon>Alveolata</taxon>
        <taxon>Dinophyceae</taxon>
        <taxon>Suessiales</taxon>
        <taxon>Symbiodiniaceae</taxon>
        <taxon>Durusdinium</taxon>
    </lineage>
</organism>
<dbReference type="PROSITE" id="PS50011">
    <property type="entry name" value="PROTEIN_KINASE_DOM"/>
    <property type="match status" value="1"/>
</dbReference>
<proteinExistence type="predicted"/>
<evidence type="ECO:0000256" key="1">
    <source>
        <dbReference type="ARBA" id="ARBA00012513"/>
    </source>
</evidence>
<feature type="domain" description="Protein kinase" evidence="6">
    <location>
        <begin position="1"/>
        <end position="123"/>
    </location>
</feature>
<dbReference type="EC" id="2.7.11.1" evidence="1"/>
<dbReference type="InterPro" id="IPR011009">
    <property type="entry name" value="Kinase-like_dom_sf"/>
</dbReference>
<keyword evidence="2" id="KW-0808">Transferase</keyword>
<gene>
    <name evidence="7" type="ORF">SCF082_LOCUS63</name>
</gene>
<evidence type="ECO:0000313" key="8">
    <source>
        <dbReference type="Proteomes" id="UP001642464"/>
    </source>
</evidence>
<evidence type="ECO:0000256" key="5">
    <source>
        <dbReference type="ARBA" id="ARBA00022840"/>
    </source>
</evidence>
<evidence type="ECO:0000256" key="4">
    <source>
        <dbReference type="ARBA" id="ARBA00022777"/>
    </source>
</evidence>
<protein>
    <recommendedName>
        <fullName evidence="1">non-specific serine/threonine protein kinase</fullName>
        <ecNumber evidence="1">2.7.11.1</ecNumber>
    </recommendedName>
</protein>
<dbReference type="PANTHER" id="PTHR43671:SF13">
    <property type="entry name" value="SERINE_THREONINE-PROTEIN KINASE NEK2"/>
    <property type="match status" value="1"/>
</dbReference>
<comment type="caution">
    <text evidence="7">The sequence shown here is derived from an EMBL/GenBank/DDBJ whole genome shotgun (WGS) entry which is preliminary data.</text>
</comment>
<evidence type="ECO:0000256" key="2">
    <source>
        <dbReference type="ARBA" id="ARBA00022679"/>
    </source>
</evidence>
<evidence type="ECO:0000313" key="7">
    <source>
        <dbReference type="EMBL" id="CAK8985216.1"/>
    </source>
</evidence>
<keyword evidence="3" id="KW-0547">Nucleotide-binding</keyword>
<accession>A0ABP0H4T2</accession>
<keyword evidence="8" id="KW-1185">Reference proteome</keyword>
<keyword evidence="4" id="KW-0418">Kinase</keyword>
<reference evidence="7 8" key="1">
    <citation type="submission" date="2024-02" db="EMBL/GenBank/DDBJ databases">
        <authorList>
            <person name="Chen Y."/>
            <person name="Shah S."/>
            <person name="Dougan E. K."/>
            <person name="Thang M."/>
            <person name="Chan C."/>
        </authorList>
    </citation>
    <scope>NUCLEOTIDE SEQUENCE [LARGE SCALE GENOMIC DNA]</scope>
</reference>
<dbReference type="PANTHER" id="PTHR43671">
    <property type="entry name" value="SERINE/THREONINE-PROTEIN KINASE NEK"/>
    <property type="match status" value="1"/>
</dbReference>
<dbReference type="Gene3D" id="1.10.510.10">
    <property type="entry name" value="Transferase(Phosphotransferase) domain 1"/>
    <property type="match status" value="1"/>
</dbReference>
<dbReference type="InterPro" id="IPR000719">
    <property type="entry name" value="Prot_kinase_dom"/>
</dbReference>
<evidence type="ECO:0000256" key="3">
    <source>
        <dbReference type="ARBA" id="ARBA00022741"/>
    </source>
</evidence>
<evidence type="ECO:0000259" key="6">
    <source>
        <dbReference type="PROSITE" id="PS50011"/>
    </source>
</evidence>
<dbReference type="Proteomes" id="UP001642464">
    <property type="component" value="Unassembled WGS sequence"/>
</dbReference>
<sequence>MHCDIKEPNVMISRDADWNEPNVVVIDFGLARDFKKGSTGVMGTPGYMPPEVWTHGVWTIFGDVFSLGHWANEGPAYCGDLRRESGVLRVWRTKQVGWRNMTKQARRVHQVPGMSLLYLNLVT</sequence>
<keyword evidence="5" id="KW-0067">ATP-binding</keyword>